<dbReference type="KEGG" id="vg:20284449"/>
<reference evidence="1 2" key="1">
    <citation type="submission" date="2014-07" db="EMBL/GenBank/DDBJ databases">
        <title>Virulent Bacteriophage Infecting Escherichia coli K99.</title>
        <authorList>
            <person name="Son J.S."/>
            <person name="Paik H.R."/>
            <person name="Park S.H."/>
            <person name="Kim B.K."/>
            <person name="Jun S.Y."/>
            <person name="Yoon S.J."/>
            <person name="Kang S.H."/>
        </authorList>
    </citation>
    <scope>NUCLEOTIDE SEQUENCE [LARGE SCALE GENOMIC DNA]</scope>
</reference>
<dbReference type="EMBL" id="KM233151">
    <property type="protein sequence ID" value="AIK68747.1"/>
    <property type="molecule type" value="Genomic_DNA"/>
</dbReference>
<dbReference type="OrthoDB" id="15703at10239"/>
<evidence type="ECO:0000313" key="1">
    <source>
        <dbReference type="EMBL" id="AIK68747.1"/>
    </source>
</evidence>
<keyword evidence="1" id="KW-0540">Nuclease</keyword>
<dbReference type="GeneID" id="20284449"/>
<sequence length="107" mass="11651">MNTTFEAIDFSVAMTNQLFSYDSKTGVIRLKSTGCKIGNLNTADGGTRIECNGKTLSGARVAWIIETGNTIPPGFAVVCRQRTPGHYGNRISNLYLVDVARDPNFYA</sequence>
<organism evidence="1 2">
    <name type="scientific">Escherichia phage EK99P-1</name>
    <dbReference type="NCBI Taxonomy" id="1527514"/>
    <lineage>
        <taxon>Viruses</taxon>
        <taxon>Duplodnaviria</taxon>
        <taxon>Heunggongvirae</taxon>
        <taxon>Uroviricota</taxon>
        <taxon>Caudoviricetes</taxon>
        <taxon>Dhillonvirus</taxon>
        <taxon>Dhillonvirus EK99P1</taxon>
    </lineage>
</organism>
<protein>
    <submittedName>
        <fullName evidence="1">Putative HNH endonuclease</fullName>
    </submittedName>
</protein>
<keyword evidence="2" id="KW-1185">Reference proteome</keyword>
<dbReference type="GO" id="GO:0004519">
    <property type="term" value="F:endonuclease activity"/>
    <property type="evidence" value="ECO:0007669"/>
    <property type="project" value="UniProtKB-KW"/>
</dbReference>
<evidence type="ECO:0000313" key="2">
    <source>
        <dbReference type="Proteomes" id="UP000202235"/>
    </source>
</evidence>
<proteinExistence type="predicted"/>
<dbReference type="Proteomes" id="UP000202235">
    <property type="component" value="Segment"/>
</dbReference>
<keyword evidence="1" id="KW-0378">Hydrolase</keyword>
<name>A0A076YP00_9CAUD</name>
<dbReference type="RefSeq" id="YP_009055313.1">
    <property type="nucleotide sequence ID" value="NC_024783.1"/>
</dbReference>
<gene>
    <name evidence="1" type="ORF">EK99P-1_0035</name>
</gene>
<keyword evidence="1" id="KW-0255">Endonuclease</keyword>
<accession>A0A076YP00</accession>